<protein>
    <submittedName>
        <fullName evidence="2">Uncharacterized protein</fullName>
    </submittedName>
</protein>
<sequence>MPFSSQRWPDLLYFEDQENIISQTQCWRPGDFVLLLEALHNPFRSTRTHWIRQILEEYNQIKQKLNMESWINNWFNHYQTKIWRPGDILHLPEEPEDIIRAFKMQNIKRRRIWSSLPYLDSSSIFVEDLQRLFPSFYGALKIHSVNKDIPRPFVSLGLYQRAGTASSRSPYGELGRSHPARHMASWTDPV</sequence>
<evidence type="ECO:0000256" key="1">
    <source>
        <dbReference type="SAM" id="MobiDB-lite"/>
    </source>
</evidence>
<comment type="caution">
    <text evidence="2">The sequence shown here is derived from an EMBL/GenBank/DDBJ whole genome shotgun (WGS) entry which is preliminary data.</text>
</comment>
<evidence type="ECO:0000313" key="3">
    <source>
        <dbReference type="Proteomes" id="UP000712281"/>
    </source>
</evidence>
<evidence type="ECO:0000313" key="2">
    <source>
        <dbReference type="EMBL" id="KAF2619669.1"/>
    </source>
</evidence>
<gene>
    <name evidence="2" type="ORF">F2Q68_00039900</name>
</gene>
<accession>A0A8S9MR13</accession>
<proteinExistence type="predicted"/>
<feature type="region of interest" description="Disordered" evidence="1">
    <location>
        <begin position="165"/>
        <end position="190"/>
    </location>
</feature>
<dbReference type="AlphaFoldDB" id="A0A8S9MR13"/>
<organism evidence="2 3">
    <name type="scientific">Brassica cretica</name>
    <name type="common">Mustard</name>
    <dbReference type="NCBI Taxonomy" id="69181"/>
    <lineage>
        <taxon>Eukaryota</taxon>
        <taxon>Viridiplantae</taxon>
        <taxon>Streptophyta</taxon>
        <taxon>Embryophyta</taxon>
        <taxon>Tracheophyta</taxon>
        <taxon>Spermatophyta</taxon>
        <taxon>Magnoliopsida</taxon>
        <taxon>eudicotyledons</taxon>
        <taxon>Gunneridae</taxon>
        <taxon>Pentapetalae</taxon>
        <taxon>rosids</taxon>
        <taxon>malvids</taxon>
        <taxon>Brassicales</taxon>
        <taxon>Brassicaceae</taxon>
        <taxon>Brassiceae</taxon>
        <taxon>Brassica</taxon>
    </lineage>
</organism>
<dbReference type="EMBL" id="QGKW02000007">
    <property type="protein sequence ID" value="KAF2619669.1"/>
    <property type="molecule type" value="Genomic_DNA"/>
</dbReference>
<reference evidence="2" key="1">
    <citation type="submission" date="2019-12" db="EMBL/GenBank/DDBJ databases">
        <title>Genome sequencing and annotation of Brassica cretica.</title>
        <authorList>
            <person name="Studholme D.J."/>
            <person name="Sarris P.F."/>
        </authorList>
    </citation>
    <scope>NUCLEOTIDE SEQUENCE</scope>
    <source>
        <strain evidence="2">PFS-001/15</strain>
        <tissue evidence="2">Leaf</tissue>
    </source>
</reference>
<name>A0A8S9MR13_BRACR</name>
<dbReference type="Proteomes" id="UP000712281">
    <property type="component" value="Unassembled WGS sequence"/>
</dbReference>